<protein>
    <submittedName>
        <fullName evidence="1">Uncharacterized protein</fullName>
    </submittedName>
</protein>
<sequence>MRFSMISLSALTLVSATPAFADETAPPPPITINGSATVVTDYRFRGISQTDKNIAVQGGITVSHESGFYVSAWGSSVSGYVTAAGNAAQELDLIAGFKKTWNGTTFDIGALYYVYPKTKLAGSVVSSDFIEPYVSVAHTFGPVTAKATANYAPKQKALSLDQIGPKQDNLYLAGDLSAAIPGTPIGLTGHLGHTFGPSWLSIGKEYTDWGLGATVTYKALTLGVQYVDTDGDFITPTGKNASKAGVVGSIGVSF</sequence>
<dbReference type="EMBL" id="CZQE01000205">
    <property type="protein sequence ID" value="CUS45072.1"/>
    <property type="molecule type" value="Genomic_DNA"/>
</dbReference>
<dbReference type="AlphaFoldDB" id="A0A161KFD9"/>
<reference evidence="1" key="1">
    <citation type="submission" date="2015-10" db="EMBL/GenBank/DDBJ databases">
        <authorList>
            <person name="Gilbert D.G."/>
        </authorList>
    </citation>
    <scope>NUCLEOTIDE SEQUENCE</scope>
</reference>
<gene>
    <name evidence="1" type="ORF">MGWOODY_Smn131</name>
</gene>
<dbReference type="InterPro" id="IPR010239">
    <property type="entry name" value="CHP02001"/>
</dbReference>
<organism evidence="1">
    <name type="scientific">hydrothermal vent metagenome</name>
    <dbReference type="NCBI Taxonomy" id="652676"/>
    <lineage>
        <taxon>unclassified sequences</taxon>
        <taxon>metagenomes</taxon>
        <taxon>ecological metagenomes</taxon>
    </lineage>
</organism>
<proteinExistence type="predicted"/>
<evidence type="ECO:0000313" key="1">
    <source>
        <dbReference type="EMBL" id="CUS45072.1"/>
    </source>
</evidence>
<accession>A0A161KFD9</accession>
<dbReference type="Pfam" id="PF09694">
    <property type="entry name" value="Gcw_chp"/>
    <property type="match status" value="1"/>
</dbReference>
<name>A0A161KFD9_9ZZZZ</name>
<dbReference type="NCBIfam" id="TIGR02001">
    <property type="entry name" value="gcw_chp"/>
    <property type="match status" value="1"/>
</dbReference>